<dbReference type="EMBL" id="JBEAFC010000011">
    <property type="protein sequence ID" value="KAL1535434.1"/>
    <property type="molecule type" value="Genomic_DNA"/>
</dbReference>
<sequence>MGDADALINGLAVAGGGFIAQFITYPLQTVNARQQVERNRNERRKFGALEQMYHIVEQEGWGRLYGGFAPSLVAIATSEGVHNYFYQKFRNKAEATALAGCVSVLMTNPISLVVTRMQTHTKKSQPNRTDLLSPEDVIPSAVEPPPFGVNLAIQEVYGERGVLGFWRGALPTLIMVIKPSIQFMLYEPLLKELKKRKRLSGKKRNRNVTSLEIFLLETLANLGATVVTYPLLVIKSRLQAKQTVEHERHQYKGTTDAIDKMIRHEGWYGFYKGLSTKIVQSVLAAALPFMLKEKLVKGADWVVLQAATLFLKFFFALIYT</sequence>
<reference evidence="11 12" key="1">
    <citation type="submission" date="2024-06" db="EMBL/GenBank/DDBJ databases">
        <title>A chromosome level genome sequence of Diviner's sage (Salvia divinorum).</title>
        <authorList>
            <person name="Ford S.A."/>
            <person name="Ro D.-K."/>
            <person name="Ness R.W."/>
            <person name="Phillips M.A."/>
        </authorList>
    </citation>
    <scope>NUCLEOTIDE SEQUENCE [LARGE SCALE GENOMIC DNA]</scope>
    <source>
        <strain evidence="11">SAF-2024a</strain>
        <tissue evidence="11">Leaf</tissue>
    </source>
</reference>
<evidence type="ECO:0000256" key="1">
    <source>
        <dbReference type="ARBA" id="ARBA00004141"/>
    </source>
</evidence>
<comment type="caution">
    <text evidence="11">The sequence shown here is derived from an EMBL/GenBank/DDBJ whole genome shotgun (WGS) entry which is preliminary data.</text>
</comment>
<evidence type="ECO:0000256" key="10">
    <source>
        <dbReference type="SAM" id="Phobius"/>
    </source>
</evidence>
<evidence type="ECO:0000256" key="7">
    <source>
        <dbReference type="ARBA" id="ARBA00023136"/>
    </source>
</evidence>
<feature type="repeat" description="Solcar" evidence="8">
    <location>
        <begin position="212"/>
        <end position="298"/>
    </location>
</feature>
<comment type="subcellular location">
    <subcellularLocation>
        <location evidence="1">Membrane</location>
        <topology evidence="1">Multi-pass membrane protein</topology>
    </subcellularLocation>
</comment>
<dbReference type="Pfam" id="PF00153">
    <property type="entry name" value="Mito_carr"/>
    <property type="match status" value="3"/>
</dbReference>
<feature type="transmembrane region" description="Helical" evidence="10">
    <location>
        <begin position="211"/>
        <end position="232"/>
    </location>
</feature>
<dbReference type="PANTHER" id="PTHR45683">
    <property type="entry name" value="MITOCHONDRIAL NICOTINAMIDE ADENINE DINUCLEOTIDE TRANSPORTER 1-RELATED-RELATED"/>
    <property type="match status" value="1"/>
</dbReference>
<evidence type="ECO:0000256" key="2">
    <source>
        <dbReference type="ARBA" id="ARBA00006375"/>
    </source>
</evidence>
<protein>
    <submittedName>
        <fullName evidence="11">Peroxisomal nicotinamide adenine dinucleotide carrier-like isoform X3</fullName>
    </submittedName>
</protein>
<keyword evidence="3 9" id="KW-0813">Transport</keyword>
<keyword evidence="4 8" id="KW-0812">Transmembrane</keyword>
<dbReference type="AlphaFoldDB" id="A0ABD1FWS7"/>
<organism evidence="11 12">
    <name type="scientific">Salvia divinorum</name>
    <name type="common">Maria pastora</name>
    <name type="synonym">Diviner's sage</name>
    <dbReference type="NCBI Taxonomy" id="28513"/>
    <lineage>
        <taxon>Eukaryota</taxon>
        <taxon>Viridiplantae</taxon>
        <taxon>Streptophyta</taxon>
        <taxon>Embryophyta</taxon>
        <taxon>Tracheophyta</taxon>
        <taxon>Spermatophyta</taxon>
        <taxon>Magnoliopsida</taxon>
        <taxon>eudicotyledons</taxon>
        <taxon>Gunneridae</taxon>
        <taxon>Pentapetalae</taxon>
        <taxon>asterids</taxon>
        <taxon>lamiids</taxon>
        <taxon>Lamiales</taxon>
        <taxon>Lamiaceae</taxon>
        <taxon>Nepetoideae</taxon>
        <taxon>Mentheae</taxon>
        <taxon>Salviinae</taxon>
        <taxon>Salvia</taxon>
        <taxon>Salvia subgen. Calosphace</taxon>
    </lineage>
</organism>
<keyword evidence="6 10" id="KW-1133">Transmembrane helix</keyword>
<feature type="transmembrane region" description="Helical" evidence="10">
    <location>
        <begin position="95"/>
        <end position="114"/>
    </location>
</feature>
<comment type="similarity">
    <text evidence="2 9">Belongs to the mitochondrial carrier (TC 2.A.29) family.</text>
</comment>
<evidence type="ECO:0000256" key="9">
    <source>
        <dbReference type="RuleBase" id="RU000488"/>
    </source>
</evidence>
<dbReference type="PROSITE" id="PS50920">
    <property type="entry name" value="SOLCAR"/>
    <property type="match status" value="3"/>
</dbReference>
<evidence type="ECO:0000256" key="6">
    <source>
        <dbReference type="ARBA" id="ARBA00022989"/>
    </source>
</evidence>
<evidence type="ECO:0000256" key="4">
    <source>
        <dbReference type="ARBA" id="ARBA00022692"/>
    </source>
</evidence>
<feature type="transmembrane region" description="Helical" evidence="10">
    <location>
        <begin position="6"/>
        <end position="25"/>
    </location>
</feature>
<accession>A0ABD1FWS7</accession>
<keyword evidence="12" id="KW-1185">Reference proteome</keyword>
<evidence type="ECO:0000256" key="5">
    <source>
        <dbReference type="ARBA" id="ARBA00022737"/>
    </source>
</evidence>
<dbReference type="InterPro" id="IPR044712">
    <property type="entry name" value="SLC25A32-like"/>
</dbReference>
<dbReference type="GO" id="GO:0016020">
    <property type="term" value="C:membrane"/>
    <property type="evidence" value="ECO:0007669"/>
    <property type="project" value="UniProtKB-SubCell"/>
</dbReference>
<evidence type="ECO:0000256" key="3">
    <source>
        <dbReference type="ARBA" id="ARBA00022448"/>
    </source>
</evidence>
<evidence type="ECO:0000313" key="12">
    <source>
        <dbReference type="Proteomes" id="UP001567538"/>
    </source>
</evidence>
<feature type="repeat" description="Solcar" evidence="8">
    <location>
        <begin position="4"/>
        <end position="92"/>
    </location>
</feature>
<feature type="transmembrane region" description="Helical" evidence="10">
    <location>
        <begin position="270"/>
        <end position="289"/>
    </location>
</feature>
<dbReference type="SUPFAM" id="SSF103506">
    <property type="entry name" value="Mitochondrial carrier"/>
    <property type="match status" value="1"/>
</dbReference>
<keyword evidence="5" id="KW-0677">Repeat</keyword>
<feature type="transmembrane region" description="Helical" evidence="10">
    <location>
        <begin position="301"/>
        <end position="319"/>
    </location>
</feature>
<evidence type="ECO:0000313" key="11">
    <source>
        <dbReference type="EMBL" id="KAL1535434.1"/>
    </source>
</evidence>
<dbReference type="InterPro" id="IPR023395">
    <property type="entry name" value="MCP_dom_sf"/>
</dbReference>
<evidence type="ECO:0000256" key="8">
    <source>
        <dbReference type="PROSITE-ProRule" id="PRU00282"/>
    </source>
</evidence>
<dbReference type="Gene3D" id="1.50.40.10">
    <property type="entry name" value="Mitochondrial carrier domain"/>
    <property type="match status" value="2"/>
</dbReference>
<keyword evidence="7 8" id="KW-0472">Membrane</keyword>
<gene>
    <name evidence="11" type="ORF">AAHA92_28212</name>
</gene>
<dbReference type="InterPro" id="IPR018108">
    <property type="entry name" value="MCP_transmembrane"/>
</dbReference>
<name>A0ABD1FWS7_SALDI</name>
<feature type="repeat" description="Solcar" evidence="8">
    <location>
        <begin position="94"/>
        <end position="192"/>
    </location>
</feature>
<feature type="transmembrane region" description="Helical" evidence="10">
    <location>
        <begin position="169"/>
        <end position="190"/>
    </location>
</feature>
<dbReference type="Proteomes" id="UP001567538">
    <property type="component" value="Unassembled WGS sequence"/>
</dbReference>
<proteinExistence type="inferred from homology"/>